<dbReference type="EMBL" id="JACHLN010000001">
    <property type="protein sequence ID" value="MBB4836995.1"/>
    <property type="molecule type" value="Genomic_DNA"/>
</dbReference>
<sequence>MSRSASPIIVMTGATSGIGRLAAIELARRGAHLVLIARSEPAAAATRNAIEASVPQARIDVHFADLADLASVTTVGQALVARHERIDVLVNNAGIHAFSPRATVDGHDEMMAVNYLAPWLLTDILRETLVRSAPSRIVTTASEASRRHGTLRLDQDMFVSGHFSRLGSSEIYGRSKLLDIMFSLELARQLEGTGVAVNCLDPGFNVTGLGRELSFAPLLERVLTRLGIGDPGRGAGIIVRLADDAEFAGVTGGYFSVKGARPLRPVPPADDEGARLALWEITREVLADRL</sequence>
<dbReference type="InterPro" id="IPR002347">
    <property type="entry name" value="SDR_fam"/>
</dbReference>
<dbReference type="PRINTS" id="PR00081">
    <property type="entry name" value="GDHRDH"/>
</dbReference>
<evidence type="ECO:0000256" key="1">
    <source>
        <dbReference type="ARBA" id="ARBA00023002"/>
    </source>
</evidence>
<dbReference type="PANTHER" id="PTHR43157:SF31">
    <property type="entry name" value="PHOSPHATIDYLINOSITOL-GLYCAN BIOSYNTHESIS CLASS F PROTEIN"/>
    <property type="match status" value="1"/>
</dbReference>
<proteinExistence type="predicted"/>
<dbReference type="PANTHER" id="PTHR43157">
    <property type="entry name" value="PHOSPHATIDYLINOSITOL-GLYCAN BIOSYNTHESIS CLASS F PROTEIN-RELATED"/>
    <property type="match status" value="1"/>
</dbReference>
<dbReference type="GO" id="GO:0016491">
    <property type="term" value="F:oxidoreductase activity"/>
    <property type="evidence" value="ECO:0007669"/>
    <property type="project" value="UniProtKB-KW"/>
</dbReference>
<accession>A0A7W7JYA9</accession>
<keyword evidence="3" id="KW-1185">Reference proteome</keyword>
<evidence type="ECO:0000313" key="2">
    <source>
        <dbReference type="EMBL" id="MBB4836995.1"/>
    </source>
</evidence>
<evidence type="ECO:0000313" key="3">
    <source>
        <dbReference type="Proteomes" id="UP000575241"/>
    </source>
</evidence>
<dbReference type="Gene3D" id="3.40.50.720">
    <property type="entry name" value="NAD(P)-binding Rossmann-like Domain"/>
    <property type="match status" value="1"/>
</dbReference>
<dbReference type="Proteomes" id="UP000575241">
    <property type="component" value="Unassembled WGS sequence"/>
</dbReference>
<gene>
    <name evidence="2" type="ORF">HNP52_000046</name>
</gene>
<protein>
    <submittedName>
        <fullName evidence="2">NAD(P)-dependent dehydrogenase (Short-subunit alcohol dehydrogenase family)</fullName>
    </submittedName>
</protein>
<organism evidence="2 3">
    <name type="scientific">Sphingomonas kyeonggiensis</name>
    <dbReference type="NCBI Taxonomy" id="1268553"/>
    <lineage>
        <taxon>Bacteria</taxon>
        <taxon>Pseudomonadati</taxon>
        <taxon>Pseudomonadota</taxon>
        <taxon>Alphaproteobacteria</taxon>
        <taxon>Sphingomonadales</taxon>
        <taxon>Sphingomonadaceae</taxon>
        <taxon>Sphingomonas</taxon>
    </lineage>
</organism>
<dbReference type="Pfam" id="PF00106">
    <property type="entry name" value="adh_short"/>
    <property type="match status" value="1"/>
</dbReference>
<name>A0A7W7JYA9_9SPHN</name>
<dbReference type="RefSeq" id="WP_184160822.1">
    <property type="nucleotide sequence ID" value="NZ_JACHLN010000001.1"/>
</dbReference>
<keyword evidence="1" id="KW-0560">Oxidoreductase</keyword>
<dbReference type="SUPFAM" id="SSF51735">
    <property type="entry name" value="NAD(P)-binding Rossmann-fold domains"/>
    <property type="match status" value="1"/>
</dbReference>
<dbReference type="InterPro" id="IPR036291">
    <property type="entry name" value="NAD(P)-bd_dom_sf"/>
</dbReference>
<comment type="caution">
    <text evidence="2">The sequence shown here is derived from an EMBL/GenBank/DDBJ whole genome shotgun (WGS) entry which is preliminary data.</text>
</comment>
<reference evidence="2 3" key="1">
    <citation type="submission" date="2020-08" db="EMBL/GenBank/DDBJ databases">
        <title>Functional genomics of gut bacteria from endangered species of beetles.</title>
        <authorList>
            <person name="Carlos-Shanley C."/>
        </authorList>
    </citation>
    <scope>NUCLEOTIDE SEQUENCE [LARGE SCALE GENOMIC DNA]</scope>
    <source>
        <strain evidence="2 3">S00224</strain>
    </source>
</reference>
<dbReference type="AlphaFoldDB" id="A0A7W7JYA9"/>